<dbReference type="Proteomes" id="UP000269396">
    <property type="component" value="Unassembled WGS sequence"/>
</dbReference>
<dbReference type="InterPro" id="IPR000477">
    <property type="entry name" value="RT_dom"/>
</dbReference>
<accession>A0A183PMY0</accession>
<sequence length="105" mass="11946">MSGVPPGTILGPLLILLYVKELPTVANSFVQLFADDMKIWRPMHSMSDRILLQGDLNSLVAWMDGWSLDVNHNKSVAMQLNNYGDSHYYTIRGFVLPKVTNYKEF</sequence>
<protein>
    <submittedName>
        <fullName evidence="1">Uncharacterized protein</fullName>
    </submittedName>
</protein>
<reference evidence="1 2" key="1">
    <citation type="submission" date="2018-11" db="EMBL/GenBank/DDBJ databases">
        <authorList>
            <consortium name="Pathogen Informatics"/>
        </authorList>
    </citation>
    <scope>NUCLEOTIDE SEQUENCE [LARGE SCALE GENOMIC DNA]</scope>
    <source>
        <strain>Denwood</strain>
        <strain evidence="2">Zambia</strain>
    </source>
</reference>
<dbReference type="AlphaFoldDB" id="A0A183PMY0"/>
<name>A0A183PMY0_9TREM</name>
<evidence type="ECO:0000313" key="1">
    <source>
        <dbReference type="EMBL" id="VDP69320.1"/>
    </source>
</evidence>
<dbReference type="PROSITE" id="PS50878">
    <property type="entry name" value="RT_POL"/>
    <property type="match status" value="1"/>
</dbReference>
<evidence type="ECO:0000313" key="2">
    <source>
        <dbReference type="Proteomes" id="UP000269396"/>
    </source>
</evidence>
<organism evidence="1 2">
    <name type="scientific">Schistosoma mattheei</name>
    <dbReference type="NCBI Taxonomy" id="31246"/>
    <lineage>
        <taxon>Eukaryota</taxon>
        <taxon>Metazoa</taxon>
        <taxon>Spiralia</taxon>
        <taxon>Lophotrochozoa</taxon>
        <taxon>Platyhelminthes</taxon>
        <taxon>Trematoda</taxon>
        <taxon>Digenea</taxon>
        <taxon>Strigeidida</taxon>
        <taxon>Schistosomatoidea</taxon>
        <taxon>Schistosomatidae</taxon>
        <taxon>Schistosoma</taxon>
    </lineage>
</organism>
<dbReference type="EMBL" id="UZAL01036206">
    <property type="protein sequence ID" value="VDP69320.1"/>
    <property type="molecule type" value="Genomic_DNA"/>
</dbReference>
<dbReference type="STRING" id="31246.A0A183PMY0"/>
<keyword evidence="2" id="KW-1185">Reference proteome</keyword>
<gene>
    <name evidence="1" type="ORF">SMTD_LOCUS15716</name>
</gene>
<proteinExistence type="predicted"/>